<proteinExistence type="inferred from homology"/>
<evidence type="ECO:0000313" key="10">
    <source>
        <dbReference type="EMBL" id="KAK3287867.1"/>
    </source>
</evidence>
<evidence type="ECO:0000256" key="1">
    <source>
        <dbReference type="ARBA" id="ARBA00004141"/>
    </source>
</evidence>
<reference evidence="10 11" key="1">
    <citation type="journal article" date="2015" name="Genome Biol. Evol.">
        <title>Comparative Genomics of a Bacterivorous Green Alga Reveals Evolutionary Causalities and Consequences of Phago-Mixotrophic Mode of Nutrition.</title>
        <authorList>
            <person name="Burns J.A."/>
            <person name="Paasch A."/>
            <person name="Narechania A."/>
            <person name="Kim E."/>
        </authorList>
    </citation>
    <scope>NUCLEOTIDE SEQUENCE [LARGE SCALE GENOMIC DNA]</scope>
    <source>
        <strain evidence="10 11">PLY_AMNH</strain>
    </source>
</reference>
<feature type="transmembrane region" description="Helical" evidence="8">
    <location>
        <begin position="131"/>
        <end position="151"/>
    </location>
</feature>
<evidence type="ECO:0000259" key="9">
    <source>
        <dbReference type="PROSITE" id="PS50850"/>
    </source>
</evidence>
<dbReference type="PRINTS" id="PR00171">
    <property type="entry name" value="SUGRTRNSPORT"/>
</dbReference>
<feature type="transmembrane region" description="Helical" evidence="8">
    <location>
        <begin position="305"/>
        <end position="327"/>
    </location>
</feature>
<accession>A0AAE0LJX3</accession>
<dbReference type="Pfam" id="PF00083">
    <property type="entry name" value="Sugar_tr"/>
    <property type="match status" value="1"/>
</dbReference>
<dbReference type="PANTHER" id="PTHR48022">
    <property type="entry name" value="PLASTIDIC GLUCOSE TRANSPORTER 4"/>
    <property type="match status" value="1"/>
</dbReference>
<keyword evidence="4 8" id="KW-1133">Transmembrane helix</keyword>
<dbReference type="PANTHER" id="PTHR48022:SF2">
    <property type="entry name" value="PLASTIDIC GLUCOSE TRANSPORTER 4"/>
    <property type="match status" value="1"/>
</dbReference>
<dbReference type="InterPro" id="IPR036259">
    <property type="entry name" value="MFS_trans_sf"/>
</dbReference>
<comment type="caution">
    <text evidence="10">The sequence shown here is derived from an EMBL/GenBank/DDBJ whole genome shotgun (WGS) entry which is preliminary data.</text>
</comment>
<dbReference type="InterPro" id="IPR005828">
    <property type="entry name" value="MFS_sugar_transport-like"/>
</dbReference>
<keyword evidence="5 8" id="KW-0472">Membrane</keyword>
<feature type="transmembrane region" description="Helical" evidence="8">
    <location>
        <begin position="190"/>
        <end position="212"/>
    </location>
</feature>
<organism evidence="10 11">
    <name type="scientific">Cymbomonas tetramitiformis</name>
    <dbReference type="NCBI Taxonomy" id="36881"/>
    <lineage>
        <taxon>Eukaryota</taxon>
        <taxon>Viridiplantae</taxon>
        <taxon>Chlorophyta</taxon>
        <taxon>Pyramimonadophyceae</taxon>
        <taxon>Pyramimonadales</taxon>
        <taxon>Pyramimonadaceae</taxon>
        <taxon>Cymbomonas</taxon>
    </lineage>
</organism>
<feature type="transmembrane region" description="Helical" evidence="8">
    <location>
        <begin position="339"/>
        <end position="358"/>
    </location>
</feature>
<feature type="transmembrane region" description="Helical" evidence="8">
    <location>
        <begin position="48"/>
        <end position="71"/>
    </location>
</feature>
<dbReference type="NCBIfam" id="TIGR00879">
    <property type="entry name" value="SP"/>
    <property type="match status" value="1"/>
</dbReference>
<feature type="transmembrane region" description="Helical" evidence="8">
    <location>
        <begin position="218"/>
        <end position="240"/>
    </location>
</feature>
<evidence type="ECO:0000256" key="7">
    <source>
        <dbReference type="SAM" id="MobiDB-lite"/>
    </source>
</evidence>
<dbReference type="GO" id="GO:0005351">
    <property type="term" value="F:carbohydrate:proton symporter activity"/>
    <property type="evidence" value="ECO:0007669"/>
    <property type="project" value="TreeGrafter"/>
</dbReference>
<dbReference type="Gene3D" id="1.20.1250.20">
    <property type="entry name" value="MFS general substrate transporter like domains"/>
    <property type="match status" value="1"/>
</dbReference>
<feature type="transmembrane region" description="Helical" evidence="8">
    <location>
        <begin position="398"/>
        <end position="426"/>
    </location>
</feature>
<dbReference type="Proteomes" id="UP001190700">
    <property type="component" value="Unassembled WGS sequence"/>
</dbReference>
<keyword evidence="11" id="KW-1185">Reference proteome</keyword>
<feature type="transmembrane region" description="Helical" evidence="8">
    <location>
        <begin position="91"/>
        <end position="111"/>
    </location>
</feature>
<evidence type="ECO:0000256" key="5">
    <source>
        <dbReference type="ARBA" id="ARBA00023136"/>
    </source>
</evidence>
<feature type="transmembrane region" description="Helical" evidence="8">
    <location>
        <begin position="438"/>
        <end position="458"/>
    </location>
</feature>
<comment type="subcellular location">
    <subcellularLocation>
        <location evidence="1">Membrane</location>
        <topology evidence="1">Multi-pass membrane protein</topology>
    </subcellularLocation>
</comment>
<dbReference type="GO" id="GO:0016020">
    <property type="term" value="C:membrane"/>
    <property type="evidence" value="ECO:0007669"/>
    <property type="project" value="UniProtKB-SubCell"/>
</dbReference>
<dbReference type="AlphaFoldDB" id="A0AAE0LJX3"/>
<keyword evidence="3 8" id="KW-0812">Transmembrane</keyword>
<dbReference type="InterPro" id="IPR005829">
    <property type="entry name" value="Sugar_transporter_CS"/>
</dbReference>
<evidence type="ECO:0000256" key="6">
    <source>
        <dbReference type="RuleBase" id="RU003346"/>
    </source>
</evidence>
<evidence type="ECO:0000256" key="2">
    <source>
        <dbReference type="ARBA" id="ARBA00010992"/>
    </source>
</evidence>
<dbReference type="PROSITE" id="PS50850">
    <property type="entry name" value="MFS"/>
    <property type="match status" value="1"/>
</dbReference>
<comment type="similarity">
    <text evidence="2 6">Belongs to the major facilitator superfamily. Sugar transporter (TC 2.A.1.1) family.</text>
</comment>
<dbReference type="CDD" id="cd17315">
    <property type="entry name" value="MFS_GLUT_like"/>
    <property type="match status" value="1"/>
</dbReference>
<evidence type="ECO:0000256" key="8">
    <source>
        <dbReference type="SAM" id="Phobius"/>
    </source>
</evidence>
<keyword evidence="6" id="KW-0813">Transport</keyword>
<feature type="region of interest" description="Disordered" evidence="7">
    <location>
        <begin position="1"/>
        <end position="22"/>
    </location>
</feature>
<feature type="transmembrane region" description="Helical" evidence="8">
    <location>
        <begin position="157"/>
        <end position="178"/>
    </location>
</feature>
<dbReference type="PROSITE" id="PS00217">
    <property type="entry name" value="SUGAR_TRANSPORT_2"/>
    <property type="match status" value="1"/>
</dbReference>
<evidence type="ECO:0000313" key="11">
    <source>
        <dbReference type="Proteomes" id="UP001190700"/>
    </source>
</evidence>
<feature type="domain" description="Major facilitator superfamily (MFS) profile" evidence="9">
    <location>
        <begin position="55"/>
        <end position="492"/>
    </location>
</feature>
<sequence length="519" mass="54496">MTSTMSVVKRNVQHSGSRSSLDSEQYLDDSFSKNVLSGGSRTESIREVFLRVFPAIAVSSLSAWIFGYHLGVVNGSLEYLANDLGFASSTGLKGLVVSITLVGATFGSFAAGKRRIVGRAGSLSEEYGRCYALRVASLPLILGPVLSAAATTPRVLILGRLLAGLGIGVTSTVVPVYLSECSPPAVRGVLGSTNQLGICLGILSALVLGVPLESNAGWWRHMFDISSIPAFLLTAATFWVPDSPRWLAKKGRRAEAYVAGVWLWGTCSDADLGLGVEDGGEGAATAPCKEEMSWIGLLMSKHRKVVLVGAMLFMLQQLSGINAVIYFSSSVFREAGLQAGVLASAGVGLINVLGTLMAGSMLDRYGRKPLLIGSYCGMGLCMLLQAVTMLLGQLTARMAVPCALVGTLAYVLAFAMGAGPIPGLLLGEILPADVRSKASSIAMASHWVFNFAIGQGFLPACAALGTAYVYLGFAVTCFLAAAFSKQFLIETKGRTLEEIETEMHALLNTPSTIANPALS</sequence>
<name>A0AAE0LJX3_9CHLO</name>
<gene>
    <name evidence="10" type="ORF">CYMTET_4645</name>
</gene>
<dbReference type="SUPFAM" id="SSF103473">
    <property type="entry name" value="MFS general substrate transporter"/>
    <property type="match status" value="1"/>
</dbReference>
<evidence type="ECO:0000256" key="4">
    <source>
        <dbReference type="ARBA" id="ARBA00022989"/>
    </source>
</evidence>
<feature type="transmembrane region" description="Helical" evidence="8">
    <location>
        <begin position="370"/>
        <end position="392"/>
    </location>
</feature>
<dbReference type="InterPro" id="IPR050360">
    <property type="entry name" value="MFS_Sugar_Transporters"/>
</dbReference>
<dbReference type="InterPro" id="IPR003663">
    <property type="entry name" value="Sugar/inositol_transpt"/>
</dbReference>
<evidence type="ECO:0000256" key="3">
    <source>
        <dbReference type="ARBA" id="ARBA00022692"/>
    </source>
</evidence>
<feature type="compositionally biased region" description="Polar residues" evidence="7">
    <location>
        <begin position="13"/>
        <end position="22"/>
    </location>
</feature>
<dbReference type="InterPro" id="IPR020846">
    <property type="entry name" value="MFS_dom"/>
</dbReference>
<dbReference type="EMBL" id="LGRX02000661">
    <property type="protein sequence ID" value="KAK3287867.1"/>
    <property type="molecule type" value="Genomic_DNA"/>
</dbReference>
<protein>
    <recommendedName>
        <fullName evidence="9">Major facilitator superfamily (MFS) profile domain-containing protein</fullName>
    </recommendedName>
</protein>